<dbReference type="InterPro" id="IPR036366">
    <property type="entry name" value="PGBDSf"/>
</dbReference>
<feature type="chain" id="PRO_5046193815" evidence="1">
    <location>
        <begin position="26"/>
        <end position="359"/>
    </location>
</feature>
<evidence type="ECO:0000313" key="4">
    <source>
        <dbReference type="Proteomes" id="UP001241758"/>
    </source>
</evidence>
<dbReference type="Pfam" id="PF01471">
    <property type="entry name" value="PG_binding_1"/>
    <property type="match status" value="1"/>
</dbReference>
<protein>
    <submittedName>
        <fullName evidence="3">Peptidoglycan-binding protein</fullName>
    </submittedName>
</protein>
<keyword evidence="4" id="KW-1185">Reference proteome</keyword>
<evidence type="ECO:0000313" key="3">
    <source>
        <dbReference type="EMBL" id="MDI6101062.1"/>
    </source>
</evidence>
<feature type="signal peptide" evidence="1">
    <location>
        <begin position="1"/>
        <end position="25"/>
    </location>
</feature>
<organism evidence="3 4">
    <name type="scientific">Actinoplanes sandaracinus</name>
    <dbReference type="NCBI Taxonomy" id="3045177"/>
    <lineage>
        <taxon>Bacteria</taxon>
        <taxon>Bacillati</taxon>
        <taxon>Actinomycetota</taxon>
        <taxon>Actinomycetes</taxon>
        <taxon>Micromonosporales</taxon>
        <taxon>Micromonosporaceae</taxon>
        <taxon>Actinoplanes</taxon>
    </lineage>
</organism>
<evidence type="ECO:0000259" key="2">
    <source>
        <dbReference type="Pfam" id="PF01471"/>
    </source>
</evidence>
<keyword evidence="1" id="KW-0732">Signal</keyword>
<dbReference type="InterPro" id="IPR002477">
    <property type="entry name" value="Peptidoglycan-bd-like"/>
</dbReference>
<proteinExistence type="predicted"/>
<accession>A0ABT6WMU9</accession>
<dbReference type="RefSeq" id="WP_282761896.1">
    <property type="nucleotide sequence ID" value="NZ_JASCTH010000013.1"/>
</dbReference>
<dbReference type="Gene3D" id="1.10.101.10">
    <property type="entry name" value="PGBD-like superfamily/PGBD"/>
    <property type="match status" value="1"/>
</dbReference>
<dbReference type="Proteomes" id="UP001241758">
    <property type="component" value="Unassembled WGS sequence"/>
</dbReference>
<comment type="caution">
    <text evidence="3">The sequence shown here is derived from an EMBL/GenBank/DDBJ whole genome shotgun (WGS) entry which is preliminary data.</text>
</comment>
<evidence type="ECO:0000256" key="1">
    <source>
        <dbReference type="SAM" id="SignalP"/>
    </source>
</evidence>
<dbReference type="EMBL" id="JASCTH010000013">
    <property type="protein sequence ID" value="MDI6101062.1"/>
    <property type="molecule type" value="Genomic_DNA"/>
</dbReference>
<name>A0ABT6WMU9_9ACTN</name>
<feature type="domain" description="Peptidoglycan binding-like" evidence="2">
    <location>
        <begin position="126"/>
        <end position="174"/>
    </location>
</feature>
<sequence>MRRRRATRVAAATVTGVVVVAGALATGYTLTAQPEAAAGATEVPTRTVAVTRGTVSQRFRLAGTYGFDGSYSVLHRGDAGILTGVTAAGSTVSRGGVLYRVGGRAVRLLYGDIPAYRDLNSSVTDGADVRQLERNLRALGMDPDHEMTVDTDFTAATAAAVRRLQKSWGVTRTGALPLGSMVFLPGEIRVSEVKAPAGTTAGPEQAVLAGTTTKRVVTANLTAERQNQIKAGDKVTVTLPGSRQAEGEVLRVGRVATAPADGDGTSQPATVDVVLGIQVPAGAPDFDQAPVQINLATAVRRDVLTVPVSALLARPGSGYRVRLASGGYADVEPGLYDDATGLVEVTGLSEGDRVEVPEQ</sequence>
<dbReference type="InterPro" id="IPR036365">
    <property type="entry name" value="PGBD-like_sf"/>
</dbReference>
<gene>
    <name evidence="3" type="ORF">QLQ12_20830</name>
</gene>
<dbReference type="SUPFAM" id="SSF47090">
    <property type="entry name" value="PGBD-like"/>
    <property type="match status" value="1"/>
</dbReference>
<reference evidence="3 4" key="1">
    <citation type="submission" date="2023-05" db="EMBL/GenBank/DDBJ databases">
        <title>Actinoplanes sp. NEAU-A12 genome sequencing.</title>
        <authorList>
            <person name="Wang Z.-S."/>
        </authorList>
    </citation>
    <scope>NUCLEOTIDE SEQUENCE [LARGE SCALE GENOMIC DNA]</scope>
    <source>
        <strain evidence="3 4">NEAU-A12</strain>
    </source>
</reference>